<dbReference type="PROSITE" id="PS51015">
    <property type="entry name" value="YDG"/>
    <property type="match status" value="1"/>
</dbReference>
<dbReference type="GO" id="GO:0003690">
    <property type="term" value="F:double-stranded DNA binding"/>
    <property type="evidence" value="ECO:0007669"/>
    <property type="project" value="TreeGrafter"/>
</dbReference>
<keyword evidence="2 3" id="KW-0539">Nucleus</keyword>
<dbReference type="GO" id="GO:0005694">
    <property type="term" value="C:chromosome"/>
    <property type="evidence" value="ECO:0007669"/>
    <property type="project" value="UniProtKB-SubCell"/>
</dbReference>
<dbReference type="Proteomes" id="UP001161247">
    <property type="component" value="Chromosome 2"/>
</dbReference>
<name>A0AAV1CIL0_OLDCO</name>
<evidence type="ECO:0000256" key="3">
    <source>
        <dbReference type="PROSITE-ProRule" id="PRU00358"/>
    </source>
</evidence>
<evidence type="ECO:0000313" key="7">
    <source>
        <dbReference type="Proteomes" id="UP001161247"/>
    </source>
</evidence>
<keyword evidence="7" id="KW-1185">Reference proteome</keyword>
<gene>
    <name evidence="6" type="ORF">OLC1_LOCUS6469</name>
</gene>
<dbReference type="InterPro" id="IPR015947">
    <property type="entry name" value="PUA-like_sf"/>
</dbReference>
<dbReference type="InterPro" id="IPR051357">
    <property type="entry name" value="H3K9_HMTase_SUVAR3-9"/>
</dbReference>
<proteinExistence type="predicted"/>
<evidence type="ECO:0000256" key="4">
    <source>
        <dbReference type="SAM" id="MobiDB-lite"/>
    </source>
</evidence>
<protein>
    <submittedName>
        <fullName evidence="6">OLC1v1031494C1</fullName>
    </submittedName>
</protein>
<dbReference type="SUPFAM" id="SSF88697">
    <property type="entry name" value="PUA domain-like"/>
    <property type="match status" value="1"/>
</dbReference>
<evidence type="ECO:0000256" key="1">
    <source>
        <dbReference type="ARBA" id="ARBA00004286"/>
    </source>
</evidence>
<comment type="subcellular location">
    <subcellularLocation>
        <location evidence="1">Chromosome</location>
    </subcellularLocation>
    <subcellularLocation>
        <location evidence="3">Nucleus</location>
    </subcellularLocation>
</comment>
<dbReference type="AlphaFoldDB" id="A0AAV1CIL0"/>
<sequence>MERKRKKINVGIEHWSKTSCMEPQPVGKHKKSNNSESERSPLVIGDYRFRNKLRANVVCSVISSSRPHRIASRGCTSEEEKETCARKLEHGGEAVKTWIDDGGKSPEFTKKSLSPLQDVTNTESCKVESCLNPKPILTQKRTNEDVENERMVVRKSENVAAASKASTSGQRLEDQDRWIRDRKRVQSILGAFREYNDMLLEEHEKNRGCKRVDFEAANWVRRKYLLPDKAVLGPIPGVEVGDRFSYRMELHLLGLHRPPVWGIDFMLDNKGRKIAISIVDSGVYDNCMSSPETLIYCGHGGNPRCRNGNQPDLAEDQKLKMGNSALMNSIQTKNPVRVIRGTKVLNSRSFFYVGLYTVETMWREKNSKGNLIFKFKLVRMPGQPSPFPRRNPKVQ</sequence>
<dbReference type="InterPro" id="IPR036987">
    <property type="entry name" value="SRA-YDG_sf"/>
</dbReference>
<dbReference type="Gene3D" id="2.30.280.10">
    <property type="entry name" value="SRA-YDG"/>
    <property type="match status" value="1"/>
</dbReference>
<reference evidence="6" key="1">
    <citation type="submission" date="2023-03" db="EMBL/GenBank/DDBJ databases">
        <authorList>
            <person name="Julca I."/>
        </authorList>
    </citation>
    <scope>NUCLEOTIDE SEQUENCE</scope>
</reference>
<dbReference type="SMART" id="SM00466">
    <property type="entry name" value="SRA"/>
    <property type="match status" value="1"/>
</dbReference>
<feature type="domain" description="YDG" evidence="5">
    <location>
        <begin position="233"/>
        <end position="379"/>
    </location>
</feature>
<evidence type="ECO:0000313" key="6">
    <source>
        <dbReference type="EMBL" id="CAI9095519.1"/>
    </source>
</evidence>
<evidence type="ECO:0000256" key="2">
    <source>
        <dbReference type="ARBA" id="ARBA00023242"/>
    </source>
</evidence>
<feature type="region of interest" description="Disordered" evidence="4">
    <location>
        <begin position="16"/>
        <end position="39"/>
    </location>
</feature>
<organism evidence="6 7">
    <name type="scientific">Oldenlandia corymbosa var. corymbosa</name>
    <dbReference type="NCBI Taxonomy" id="529605"/>
    <lineage>
        <taxon>Eukaryota</taxon>
        <taxon>Viridiplantae</taxon>
        <taxon>Streptophyta</taxon>
        <taxon>Embryophyta</taxon>
        <taxon>Tracheophyta</taxon>
        <taxon>Spermatophyta</taxon>
        <taxon>Magnoliopsida</taxon>
        <taxon>eudicotyledons</taxon>
        <taxon>Gunneridae</taxon>
        <taxon>Pentapetalae</taxon>
        <taxon>asterids</taxon>
        <taxon>lamiids</taxon>
        <taxon>Gentianales</taxon>
        <taxon>Rubiaceae</taxon>
        <taxon>Rubioideae</taxon>
        <taxon>Spermacoceae</taxon>
        <taxon>Hedyotis-Oldenlandia complex</taxon>
        <taxon>Oldenlandia</taxon>
    </lineage>
</organism>
<dbReference type="InterPro" id="IPR003105">
    <property type="entry name" value="SRA_YDG"/>
</dbReference>
<dbReference type="EMBL" id="OX459119">
    <property type="protein sequence ID" value="CAI9095519.1"/>
    <property type="molecule type" value="Genomic_DNA"/>
</dbReference>
<dbReference type="GO" id="GO:0042054">
    <property type="term" value="F:histone methyltransferase activity"/>
    <property type="evidence" value="ECO:0007669"/>
    <property type="project" value="TreeGrafter"/>
</dbReference>
<accession>A0AAV1CIL0</accession>
<dbReference type="GO" id="GO:0005634">
    <property type="term" value="C:nucleus"/>
    <property type="evidence" value="ECO:0007669"/>
    <property type="project" value="UniProtKB-SubCell"/>
</dbReference>
<evidence type="ECO:0000259" key="5">
    <source>
        <dbReference type="PROSITE" id="PS51015"/>
    </source>
</evidence>
<dbReference type="PANTHER" id="PTHR45660">
    <property type="entry name" value="HISTONE-LYSINE N-METHYLTRANSFERASE SETMAR"/>
    <property type="match status" value="1"/>
</dbReference>
<dbReference type="PANTHER" id="PTHR45660:SF46">
    <property type="entry name" value="HISTONE-LYSINE N-METHYLTRANSFERASE, H3 LYSINE-9 SPECIFIC SUVH6"/>
    <property type="match status" value="1"/>
</dbReference>
<dbReference type="Pfam" id="PF02182">
    <property type="entry name" value="SAD_SRA"/>
    <property type="match status" value="1"/>
</dbReference>